<accession>A0ABS2HG94</accession>
<protein>
    <submittedName>
        <fullName evidence="2">Alpha-ketoglutarate-dependent dioxygenase AlkB</fullName>
    </submittedName>
</protein>
<dbReference type="InterPro" id="IPR032852">
    <property type="entry name" value="ALKBH2"/>
</dbReference>
<dbReference type="PANTHER" id="PTHR31573:SF1">
    <property type="entry name" value="DNA OXIDATIVE DEMETHYLASE ALKBH2"/>
    <property type="match status" value="1"/>
</dbReference>
<dbReference type="Pfam" id="PF13532">
    <property type="entry name" value="2OG-FeII_Oxy_2"/>
    <property type="match status" value="1"/>
</dbReference>
<evidence type="ECO:0000259" key="1">
    <source>
        <dbReference type="PROSITE" id="PS51471"/>
    </source>
</evidence>
<reference evidence="2 3" key="1">
    <citation type="submission" date="2021-02" db="EMBL/GenBank/DDBJ databases">
        <authorList>
            <person name="Park J.-S."/>
        </authorList>
    </citation>
    <scope>NUCLEOTIDE SEQUENCE [LARGE SCALE GENOMIC DNA]</scope>
    <source>
        <strain evidence="2 3">188UL20-2</strain>
    </source>
</reference>
<evidence type="ECO:0000313" key="3">
    <source>
        <dbReference type="Proteomes" id="UP000809621"/>
    </source>
</evidence>
<dbReference type="RefSeq" id="WP_205156777.1">
    <property type="nucleotide sequence ID" value="NZ_JAFEUM010000001.1"/>
</dbReference>
<dbReference type="Gene3D" id="2.60.120.590">
    <property type="entry name" value="Alpha-ketoglutarate-dependent dioxygenase AlkB-like"/>
    <property type="match status" value="1"/>
</dbReference>
<keyword evidence="2" id="KW-0223">Dioxygenase</keyword>
<keyword evidence="2" id="KW-0560">Oxidoreductase</keyword>
<dbReference type="InterPro" id="IPR027450">
    <property type="entry name" value="AlkB-like"/>
</dbReference>
<sequence length="204" mass="23155">MYNLNSPLAWLTLPKQVADESRCSIAVLPNFISPTAAKALTNECIEQLDWQQKQIRLFGRWIDQPRLICGYGSRAYRYSGLTIEPRELPISLAMMRQAVSSVCGTDFNSVLGNYYRNGDDYMGWHQDNEAALGEEPTIASVSLGQRRKFVFKHKLTSAKHELWLDSGSLLVMAGAIQHHWMHALPKTKVGQQLRLNFTFRNIVA</sequence>
<gene>
    <name evidence="2" type="ORF">JQC93_01935</name>
</gene>
<dbReference type="PROSITE" id="PS51471">
    <property type="entry name" value="FE2OG_OXY"/>
    <property type="match status" value="1"/>
</dbReference>
<dbReference type="PANTHER" id="PTHR31573">
    <property type="entry name" value="ALPHA-KETOGLUTARATE-DEPENDENT DIOXYGENASE ALKB HOMOLOG 2"/>
    <property type="match status" value="1"/>
</dbReference>
<comment type="caution">
    <text evidence="2">The sequence shown here is derived from an EMBL/GenBank/DDBJ whole genome shotgun (WGS) entry which is preliminary data.</text>
</comment>
<dbReference type="Proteomes" id="UP000809621">
    <property type="component" value="Unassembled WGS sequence"/>
</dbReference>
<dbReference type="InterPro" id="IPR005123">
    <property type="entry name" value="Oxoglu/Fe-dep_dioxygenase_dom"/>
</dbReference>
<dbReference type="GO" id="GO:0051213">
    <property type="term" value="F:dioxygenase activity"/>
    <property type="evidence" value="ECO:0007669"/>
    <property type="project" value="UniProtKB-KW"/>
</dbReference>
<name>A0ABS2HG94_9VIBR</name>
<dbReference type="InterPro" id="IPR037151">
    <property type="entry name" value="AlkB-like_sf"/>
</dbReference>
<organism evidence="2 3">
    <name type="scientific">Vibrio ulleungensis</name>
    <dbReference type="NCBI Taxonomy" id="2807619"/>
    <lineage>
        <taxon>Bacteria</taxon>
        <taxon>Pseudomonadati</taxon>
        <taxon>Pseudomonadota</taxon>
        <taxon>Gammaproteobacteria</taxon>
        <taxon>Vibrionales</taxon>
        <taxon>Vibrionaceae</taxon>
        <taxon>Vibrio</taxon>
    </lineage>
</organism>
<proteinExistence type="predicted"/>
<dbReference type="EMBL" id="JAFEUM010000001">
    <property type="protein sequence ID" value="MBM7035153.1"/>
    <property type="molecule type" value="Genomic_DNA"/>
</dbReference>
<feature type="domain" description="Fe2OG dioxygenase" evidence="1">
    <location>
        <begin position="106"/>
        <end position="203"/>
    </location>
</feature>
<dbReference type="SUPFAM" id="SSF51197">
    <property type="entry name" value="Clavaminate synthase-like"/>
    <property type="match status" value="1"/>
</dbReference>
<keyword evidence="3" id="KW-1185">Reference proteome</keyword>
<evidence type="ECO:0000313" key="2">
    <source>
        <dbReference type="EMBL" id="MBM7035153.1"/>
    </source>
</evidence>